<feature type="domain" description="Helicase HerA central" evidence="1">
    <location>
        <begin position="38"/>
        <end position="97"/>
    </location>
</feature>
<reference evidence="2" key="1">
    <citation type="journal article" date="2020" name="mSystems">
        <title>Genome- and Community-Level Interaction Insights into Carbon Utilization and Element Cycling Functions of Hydrothermarchaeota in Hydrothermal Sediment.</title>
        <authorList>
            <person name="Zhou Z."/>
            <person name="Liu Y."/>
            <person name="Xu W."/>
            <person name="Pan J."/>
            <person name="Luo Z.H."/>
            <person name="Li M."/>
        </authorList>
    </citation>
    <scope>NUCLEOTIDE SEQUENCE [LARGE SCALE GENOMIC DNA]</scope>
    <source>
        <strain evidence="2">SpSt-732</strain>
    </source>
</reference>
<protein>
    <submittedName>
        <fullName evidence="2">DUF87 domain-containing protein</fullName>
    </submittedName>
</protein>
<accession>A0A7C4BCR9</accession>
<dbReference type="SUPFAM" id="SSF52540">
    <property type="entry name" value="P-loop containing nucleoside triphosphate hydrolases"/>
    <property type="match status" value="1"/>
</dbReference>
<proteinExistence type="predicted"/>
<dbReference type="Gene3D" id="3.40.50.300">
    <property type="entry name" value="P-loop containing nucleotide triphosphate hydrolases"/>
    <property type="match status" value="2"/>
</dbReference>
<dbReference type="Pfam" id="PF01935">
    <property type="entry name" value="DUF87"/>
    <property type="match status" value="1"/>
</dbReference>
<gene>
    <name evidence="2" type="ORF">ENV14_07540</name>
</gene>
<evidence type="ECO:0000313" key="2">
    <source>
        <dbReference type="EMBL" id="HGI88219.1"/>
    </source>
</evidence>
<dbReference type="PANTHER" id="PTHR30121">
    <property type="entry name" value="UNCHARACTERIZED PROTEIN YJGR-RELATED"/>
    <property type="match status" value="1"/>
</dbReference>
<name>A0A7C4BCR9_9CREN</name>
<comment type="caution">
    <text evidence="2">The sequence shown here is derived from an EMBL/GenBank/DDBJ whole genome shotgun (WGS) entry which is preliminary data.</text>
</comment>
<organism evidence="2">
    <name type="scientific">Ignisphaera aggregans</name>
    <dbReference type="NCBI Taxonomy" id="334771"/>
    <lineage>
        <taxon>Archaea</taxon>
        <taxon>Thermoproteota</taxon>
        <taxon>Thermoprotei</taxon>
        <taxon>Desulfurococcales</taxon>
        <taxon>Desulfurococcaceae</taxon>
        <taxon>Ignisphaera</taxon>
    </lineage>
</organism>
<dbReference type="EMBL" id="DTFF01000064">
    <property type="protein sequence ID" value="HGI88219.1"/>
    <property type="molecule type" value="Genomic_DNA"/>
</dbReference>
<dbReference type="PANTHER" id="PTHR30121:SF6">
    <property type="entry name" value="SLR6007 PROTEIN"/>
    <property type="match status" value="1"/>
</dbReference>
<sequence>MLLDSVAYSIPHMLLSSTTKSDDSGVYIGIDVLFGRKIYWDAKRSPRHHILIVGPTGSGKTIALTAITTRLAKLNNATLAIFDVKGEYPSLMKFFTNKNAFIWDVTQMPIPICSCGEPQEDVIYNIRLFINTLNLLYKLPTYMRDQVHEQLVRLCRYCHESTLDNALRGYLVEEPEAIHTALNIFSTGSESSVATHLLHQKNTVIDLSRLFLLDPKATAVATLYILKRMLKTLGGLNTSSIAKVVLLDELWYVAQSAIEDLVNMLIRYGRGYGISLAMATQSIDDLNPYTDTIVESCGAVIALSSPSRSYWLRLAKHLNLGKRGIENAVKFVEQGIAVAKLYPHEKPLYVYIDPLD</sequence>
<dbReference type="InterPro" id="IPR051162">
    <property type="entry name" value="T4SS_component"/>
</dbReference>
<dbReference type="AlphaFoldDB" id="A0A7C4BCR9"/>
<evidence type="ECO:0000259" key="1">
    <source>
        <dbReference type="Pfam" id="PF01935"/>
    </source>
</evidence>
<dbReference type="InterPro" id="IPR002789">
    <property type="entry name" value="HerA_central"/>
</dbReference>
<dbReference type="InterPro" id="IPR027417">
    <property type="entry name" value="P-loop_NTPase"/>
</dbReference>